<gene>
    <name evidence="10" type="ORF">FNK824_LOCUS19807</name>
    <name evidence="9" type="ORF">OTI717_LOCUS20640</name>
    <name evidence="8" type="ORF">SEV965_LOCUS27973</name>
</gene>
<keyword evidence="6" id="KW-0804">Transcription</keyword>
<dbReference type="PANTHER" id="PTHR19376:SF11">
    <property type="entry name" value="DNA-DIRECTED RNA POLYMERASE I SUBUNIT RPA1"/>
    <property type="match status" value="1"/>
</dbReference>
<dbReference type="InterPro" id="IPR000722">
    <property type="entry name" value="RNA_pol_asu"/>
</dbReference>
<keyword evidence="4" id="KW-0808">Transferase</keyword>
<dbReference type="InterPro" id="IPR045867">
    <property type="entry name" value="DNA-dir_RpoC_beta_prime"/>
</dbReference>
<dbReference type="Proteomes" id="UP000663874">
    <property type="component" value="Unassembled WGS sequence"/>
</dbReference>
<evidence type="ECO:0000259" key="7">
    <source>
        <dbReference type="Pfam" id="PF00623"/>
    </source>
</evidence>
<dbReference type="AlphaFoldDB" id="A0A819E079"/>
<evidence type="ECO:0000256" key="5">
    <source>
        <dbReference type="ARBA" id="ARBA00022695"/>
    </source>
</evidence>
<dbReference type="GO" id="GO:0005736">
    <property type="term" value="C:RNA polymerase I complex"/>
    <property type="evidence" value="ECO:0007669"/>
    <property type="project" value="TreeGrafter"/>
</dbReference>
<dbReference type="GO" id="GO:0003677">
    <property type="term" value="F:DNA binding"/>
    <property type="evidence" value="ECO:0007669"/>
    <property type="project" value="InterPro"/>
</dbReference>
<evidence type="ECO:0000256" key="4">
    <source>
        <dbReference type="ARBA" id="ARBA00022679"/>
    </source>
</evidence>
<dbReference type="SUPFAM" id="SSF64484">
    <property type="entry name" value="beta and beta-prime subunits of DNA dependent RNA-polymerase"/>
    <property type="match status" value="1"/>
</dbReference>
<evidence type="ECO:0000256" key="1">
    <source>
        <dbReference type="ARBA" id="ARBA00006460"/>
    </source>
</evidence>
<comment type="caution">
    <text evidence="9">The sequence shown here is derived from an EMBL/GenBank/DDBJ whole genome shotgun (WGS) entry which is preliminary data.</text>
</comment>
<dbReference type="EMBL" id="CAJOAX010003208">
    <property type="protein sequence ID" value="CAF3841948.1"/>
    <property type="molecule type" value="Genomic_DNA"/>
</dbReference>
<evidence type="ECO:0000313" key="8">
    <source>
        <dbReference type="EMBL" id="CAF1333847.1"/>
    </source>
</evidence>
<evidence type="ECO:0000313" key="11">
    <source>
        <dbReference type="Proteomes" id="UP000663823"/>
    </source>
</evidence>
<dbReference type="EMBL" id="CAJNOU010002590">
    <property type="protein sequence ID" value="CAF1333847.1"/>
    <property type="molecule type" value="Genomic_DNA"/>
</dbReference>
<dbReference type="Pfam" id="PF00623">
    <property type="entry name" value="RNA_pol_Rpb1_2"/>
    <property type="match status" value="1"/>
</dbReference>
<protein>
    <recommendedName>
        <fullName evidence="2">DNA-directed RNA polymerase</fullName>
        <ecNumber evidence="2">2.7.7.6</ecNumber>
    </recommendedName>
</protein>
<reference evidence="9" key="1">
    <citation type="submission" date="2021-02" db="EMBL/GenBank/DDBJ databases">
        <authorList>
            <person name="Nowell W R."/>
        </authorList>
    </citation>
    <scope>NUCLEOTIDE SEQUENCE</scope>
</reference>
<dbReference type="Proteomes" id="UP000663823">
    <property type="component" value="Unassembled WGS sequence"/>
</dbReference>
<dbReference type="EC" id="2.7.7.6" evidence="2"/>
<name>A0A819E079_9BILA</name>
<dbReference type="PANTHER" id="PTHR19376">
    <property type="entry name" value="DNA-DIRECTED RNA POLYMERASE"/>
    <property type="match status" value="1"/>
</dbReference>
<comment type="similarity">
    <text evidence="1">Belongs to the RNA polymerase beta' chain family.</text>
</comment>
<dbReference type="GO" id="GO:0003899">
    <property type="term" value="F:DNA-directed RNA polymerase activity"/>
    <property type="evidence" value="ECO:0007669"/>
    <property type="project" value="UniProtKB-EC"/>
</dbReference>
<organism evidence="9 11">
    <name type="scientific">Rotaria sordida</name>
    <dbReference type="NCBI Taxonomy" id="392033"/>
    <lineage>
        <taxon>Eukaryota</taxon>
        <taxon>Metazoa</taxon>
        <taxon>Spiralia</taxon>
        <taxon>Gnathifera</taxon>
        <taxon>Rotifera</taxon>
        <taxon>Eurotatoria</taxon>
        <taxon>Bdelloidea</taxon>
        <taxon>Philodinida</taxon>
        <taxon>Philodinidae</taxon>
        <taxon>Rotaria</taxon>
    </lineage>
</organism>
<dbReference type="GO" id="GO:0006351">
    <property type="term" value="P:DNA-templated transcription"/>
    <property type="evidence" value="ECO:0007669"/>
    <property type="project" value="InterPro"/>
</dbReference>
<keyword evidence="3" id="KW-0240">DNA-directed RNA polymerase</keyword>
<evidence type="ECO:0000313" key="9">
    <source>
        <dbReference type="EMBL" id="CAF3841948.1"/>
    </source>
</evidence>
<evidence type="ECO:0000313" key="10">
    <source>
        <dbReference type="EMBL" id="CAF3886195.1"/>
    </source>
</evidence>
<feature type="domain" description="RNA polymerase alpha subunit" evidence="7">
    <location>
        <begin position="180"/>
        <end position="217"/>
    </location>
</feature>
<accession>A0A819E079</accession>
<dbReference type="EMBL" id="CAJOBE010003532">
    <property type="protein sequence ID" value="CAF3886195.1"/>
    <property type="molecule type" value="Genomic_DNA"/>
</dbReference>
<proteinExistence type="inferred from homology"/>
<dbReference type="Gene3D" id="2.40.40.20">
    <property type="match status" value="1"/>
</dbReference>
<keyword evidence="5" id="KW-0548">Nucleotidyltransferase</keyword>
<evidence type="ECO:0000256" key="2">
    <source>
        <dbReference type="ARBA" id="ARBA00012418"/>
    </source>
</evidence>
<evidence type="ECO:0000256" key="6">
    <source>
        <dbReference type="ARBA" id="ARBA00023163"/>
    </source>
</evidence>
<sequence>MQMLYLKHEKFCPNGNTSVRSLRANSHIRLFFYSQGISTKQIKAYQRRIQTKKNININDESIDNVDDQEEMLTKIMFSQMYLTPLDVLKHLEKIWINEREVLASYLPTLRSSNHSIMIVHNNLISSFFFEVSPVLPSKFYLLKMQIIVNSIFDNSLDNRSDSRNVIGKKKGLFRMHMMDKRVNYADQSVISPDPFIATYEVGIPEIFAKKKIILSRISYIT</sequence>
<evidence type="ECO:0000256" key="3">
    <source>
        <dbReference type="ARBA" id="ARBA00022478"/>
    </source>
</evidence>
<dbReference type="Proteomes" id="UP000663889">
    <property type="component" value="Unassembled WGS sequence"/>
</dbReference>